<proteinExistence type="predicted"/>
<dbReference type="EMBL" id="CAJZBQ010000052">
    <property type="protein sequence ID" value="CAG9331039.1"/>
    <property type="molecule type" value="Genomic_DNA"/>
</dbReference>
<evidence type="ECO:0000313" key="3">
    <source>
        <dbReference type="Proteomes" id="UP001162131"/>
    </source>
</evidence>
<keyword evidence="3" id="KW-1185">Reference proteome</keyword>
<feature type="region of interest" description="Disordered" evidence="1">
    <location>
        <begin position="1"/>
        <end position="20"/>
    </location>
</feature>
<feature type="compositionally biased region" description="Basic and acidic residues" evidence="1">
    <location>
        <begin position="10"/>
        <end position="19"/>
    </location>
</feature>
<accession>A0AAU9JYI3</accession>
<comment type="caution">
    <text evidence="2">The sequence shown here is derived from an EMBL/GenBank/DDBJ whole genome shotgun (WGS) entry which is preliminary data.</text>
</comment>
<evidence type="ECO:0000256" key="1">
    <source>
        <dbReference type="SAM" id="MobiDB-lite"/>
    </source>
</evidence>
<reference evidence="2" key="1">
    <citation type="submission" date="2021-09" db="EMBL/GenBank/DDBJ databases">
        <authorList>
            <consortium name="AG Swart"/>
            <person name="Singh M."/>
            <person name="Singh A."/>
            <person name="Seah K."/>
            <person name="Emmerich C."/>
        </authorList>
    </citation>
    <scope>NUCLEOTIDE SEQUENCE</scope>
    <source>
        <strain evidence="2">ATCC30299</strain>
    </source>
</reference>
<dbReference type="Proteomes" id="UP001162131">
    <property type="component" value="Unassembled WGS sequence"/>
</dbReference>
<name>A0AAU9JYI3_9CILI</name>
<organism evidence="2 3">
    <name type="scientific">Blepharisma stoltei</name>
    <dbReference type="NCBI Taxonomy" id="1481888"/>
    <lineage>
        <taxon>Eukaryota</taxon>
        <taxon>Sar</taxon>
        <taxon>Alveolata</taxon>
        <taxon>Ciliophora</taxon>
        <taxon>Postciliodesmatophora</taxon>
        <taxon>Heterotrichea</taxon>
        <taxon>Heterotrichida</taxon>
        <taxon>Blepharismidae</taxon>
        <taxon>Blepharisma</taxon>
    </lineage>
</organism>
<evidence type="ECO:0000313" key="2">
    <source>
        <dbReference type="EMBL" id="CAG9331039.1"/>
    </source>
</evidence>
<dbReference type="AlphaFoldDB" id="A0AAU9JYI3"/>
<gene>
    <name evidence="2" type="ORF">BSTOLATCC_MIC52445</name>
</gene>
<sequence length="249" mass="28474">MSTTNSNELSIDKSNERPKTVGIHLNTQQSAAPRSAFSKSLMAGLPSSRSLVRVPSREEINQITGTFVSSKKRSTETNFYSTFSSESQRLYKLPRLALIKALKGLNTGSNWFNDNEDLNLLDTRGSTRFSAKPGTAGQTWNNIFPTRSVPFQKFPETHSERFSLINPRQDSELANYVVNSTNAFRTEWSKRRELKDRKFFPELHPEFVGFSKEHGLKRDRIVIYREEMMKVKNMMNEAWTKKKGPGAKV</sequence>
<protein>
    <submittedName>
        <fullName evidence="2">Uncharacterized protein</fullName>
    </submittedName>
</protein>